<evidence type="ECO:0000256" key="1">
    <source>
        <dbReference type="SAM" id="MobiDB-lite"/>
    </source>
</evidence>
<reference evidence="2 3" key="1">
    <citation type="journal article" date="2016" name="Nat. Commun.">
        <title>Thousands of microbial genomes shed light on interconnected biogeochemical processes in an aquifer system.</title>
        <authorList>
            <person name="Anantharaman K."/>
            <person name="Brown C.T."/>
            <person name="Hug L.A."/>
            <person name="Sharon I."/>
            <person name="Castelle C.J."/>
            <person name="Probst A.J."/>
            <person name="Thomas B.C."/>
            <person name="Singh A."/>
            <person name="Wilkins M.J."/>
            <person name="Karaoz U."/>
            <person name="Brodie E.L."/>
            <person name="Williams K.H."/>
            <person name="Hubbard S.S."/>
            <person name="Banfield J.F."/>
        </authorList>
    </citation>
    <scope>NUCLEOTIDE SEQUENCE [LARGE SCALE GENOMIC DNA]</scope>
</reference>
<sequence length="217" mass="24505">MSIENPFNNPTPPQEEAPKLEKVEEAKNPKDIFFNALNEELSAMEKAGRLSPEQAEEKRKSAALIETGFSDDPVYDALLFSRAGIADEKETIAIFDKKNAEKELTAPENPEVDSSIADFVGITESARHAYGERMEKNISETERLELIQAVLSNGRVKRYFERIVPRIKEGLTVEEIIAQDKAEVEARKEITEKEETFETTLRLAEIVVQHSKEKQGL</sequence>
<evidence type="ECO:0000313" key="3">
    <source>
        <dbReference type="Proteomes" id="UP000176952"/>
    </source>
</evidence>
<gene>
    <name evidence="2" type="ORF">A3F54_02115</name>
</gene>
<feature type="compositionally biased region" description="Basic and acidic residues" evidence="1">
    <location>
        <begin position="16"/>
        <end position="25"/>
    </location>
</feature>
<dbReference type="AlphaFoldDB" id="A0A1G2AZN3"/>
<comment type="caution">
    <text evidence="2">The sequence shown here is derived from an EMBL/GenBank/DDBJ whole genome shotgun (WGS) entry which is preliminary data.</text>
</comment>
<evidence type="ECO:0000313" key="2">
    <source>
        <dbReference type="EMBL" id="OGY81420.1"/>
    </source>
</evidence>
<dbReference type="STRING" id="1798542.A3F54_02115"/>
<protein>
    <submittedName>
        <fullName evidence="2">Uncharacterized protein</fullName>
    </submittedName>
</protein>
<dbReference type="Proteomes" id="UP000176952">
    <property type="component" value="Unassembled WGS sequence"/>
</dbReference>
<accession>A0A1G2AZN3</accession>
<dbReference type="EMBL" id="MHKD01000044">
    <property type="protein sequence ID" value="OGY81420.1"/>
    <property type="molecule type" value="Genomic_DNA"/>
</dbReference>
<feature type="region of interest" description="Disordered" evidence="1">
    <location>
        <begin position="1"/>
        <end position="25"/>
    </location>
</feature>
<proteinExistence type="predicted"/>
<name>A0A1G2AZN3_9BACT</name>
<organism evidence="2 3">
    <name type="scientific">Candidatus Kerfeldbacteria bacterium RIFCSPHIGHO2_12_FULL_48_17</name>
    <dbReference type="NCBI Taxonomy" id="1798542"/>
    <lineage>
        <taxon>Bacteria</taxon>
        <taxon>Candidatus Kerfeldiibacteriota</taxon>
    </lineage>
</organism>